<protein>
    <submittedName>
        <fullName evidence="6">Hydrogenase iron-sulfur subunit</fullName>
    </submittedName>
</protein>
<reference evidence="6 7" key="1">
    <citation type="submission" date="2019-03" db="EMBL/GenBank/DDBJ databases">
        <title>Draft Genome Sequence of Desulfosporosinus fructosivorans Strain 63.6F, Isolated from Marine Sediment in the Baltic Sea.</title>
        <authorList>
            <person name="Hausmann B."/>
            <person name="Vandieken V."/>
            <person name="Pjevac P."/>
            <person name="Schreck K."/>
            <person name="Herbold C.W."/>
            <person name="Loy A."/>
        </authorList>
    </citation>
    <scope>NUCLEOTIDE SEQUENCE [LARGE SCALE GENOMIC DNA]</scope>
    <source>
        <strain evidence="6 7">63.6F</strain>
    </source>
</reference>
<proteinExistence type="predicted"/>
<keyword evidence="3" id="KW-0408">Iron</keyword>
<dbReference type="OrthoDB" id="9785566at2"/>
<evidence type="ECO:0000256" key="3">
    <source>
        <dbReference type="ARBA" id="ARBA00023004"/>
    </source>
</evidence>
<dbReference type="InterPro" id="IPR003813">
    <property type="entry name" value="MvhD/FlpD"/>
</dbReference>
<dbReference type="Proteomes" id="UP000298460">
    <property type="component" value="Unassembled WGS sequence"/>
</dbReference>
<name>A0A4Z0R139_9FIRM</name>
<keyword evidence="7" id="KW-1185">Reference proteome</keyword>
<keyword evidence="4" id="KW-0411">Iron-sulfur</keyword>
<dbReference type="GO" id="GO:0016491">
    <property type="term" value="F:oxidoreductase activity"/>
    <property type="evidence" value="ECO:0007669"/>
    <property type="project" value="UniProtKB-KW"/>
</dbReference>
<evidence type="ECO:0000313" key="6">
    <source>
        <dbReference type="EMBL" id="TGE36075.1"/>
    </source>
</evidence>
<sequence>MGECQVKVYQPDTSEFKPKIAAFLCNWCSYAGADLAGVGRIQYPATIRTIRVPCSGRINPLYILKAMANGADGVLVSGCHPGDCHYIGGNYVARRKFALIQSLLKHVGLEDDRVSFSWVSAAEGGRFAEVVKGVTERVTALGPNKGIFKVDDGGATDE</sequence>
<dbReference type="RefSeq" id="WP_135550414.1">
    <property type="nucleotide sequence ID" value="NZ_SPQQ01000009.1"/>
</dbReference>
<gene>
    <name evidence="6" type="ORF">E4K67_21300</name>
</gene>
<evidence type="ECO:0000256" key="4">
    <source>
        <dbReference type="ARBA" id="ARBA00023014"/>
    </source>
</evidence>
<evidence type="ECO:0000313" key="7">
    <source>
        <dbReference type="Proteomes" id="UP000298460"/>
    </source>
</evidence>
<accession>A0A4Z0R139</accession>
<dbReference type="EMBL" id="SPQQ01000009">
    <property type="protein sequence ID" value="TGE36075.1"/>
    <property type="molecule type" value="Genomic_DNA"/>
</dbReference>
<evidence type="ECO:0000259" key="5">
    <source>
        <dbReference type="Pfam" id="PF02662"/>
    </source>
</evidence>
<organism evidence="6 7">
    <name type="scientific">Desulfosporosinus fructosivorans</name>
    <dbReference type="NCBI Taxonomy" id="2018669"/>
    <lineage>
        <taxon>Bacteria</taxon>
        <taxon>Bacillati</taxon>
        <taxon>Bacillota</taxon>
        <taxon>Clostridia</taxon>
        <taxon>Eubacteriales</taxon>
        <taxon>Desulfitobacteriaceae</taxon>
        <taxon>Desulfosporosinus</taxon>
    </lineage>
</organism>
<dbReference type="AlphaFoldDB" id="A0A4Z0R139"/>
<dbReference type="GO" id="GO:0051536">
    <property type="term" value="F:iron-sulfur cluster binding"/>
    <property type="evidence" value="ECO:0007669"/>
    <property type="project" value="UniProtKB-KW"/>
</dbReference>
<feature type="domain" description="F420-non-reducing hydrogenase iron-sulfur subunit D" evidence="5">
    <location>
        <begin position="20"/>
        <end position="142"/>
    </location>
</feature>
<keyword evidence="2" id="KW-0560">Oxidoreductase</keyword>
<evidence type="ECO:0000256" key="1">
    <source>
        <dbReference type="ARBA" id="ARBA00022723"/>
    </source>
</evidence>
<keyword evidence="1" id="KW-0479">Metal-binding</keyword>
<dbReference type="GO" id="GO:0046872">
    <property type="term" value="F:metal ion binding"/>
    <property type="evidence" value="ECO:0007669"/>
    <property type="project" value="UniProtKB-KW"/>
</dbReference>
<comment type="caution">
    <text evidence="6">The sequence shown here is derived from an EMBL/GenBank/DDBJ whole genome shotgun (WGS) entry which is preliminary data.</text>
</comment>
<evidence type="ECO:0000256" key="2">
    <source>
        <dbReference type="ARBA" id="ARBA00023002"/>
    </source>
</evidence>
<dbReference type="Pfam" id="PF02662">
    <property type="entry name" value="FlpD"/>
    <property type="match status" value="1"/>
</dbReference>